<name>A0A0J6GS95_9PSED</name>
<gene>
    <name evidence="2" type="ORF">F7R14_15645</name>
    <name evidence="3" type="ORF">SAMN04490191_1137</name>
</gene>
<dbReference type="PATRIC" id="fig|163011.3.peg.1842"/>
<reference evidence="3" key="2">
    <citation type="submission" date="2016-10" db="EMBL/GenBank/DDBJ databases">
        <authorList>
            <person name="de Groot N.N."/>
        </authorList>
    </citation>
    <scope>NUCLEOTIDE SEQUENCE [LARGE SCALE GENOMIC DNA]</scope>
    <source>
        <strain evidence="3">BS3782</strain>
    </source>
</reference>
<reference evidence="2 5" key="3">
    <citation type="submission" date="2019-09" db="EMBL/GenBank/DDBJ databases">
        <title>Draft genome sequences of 48 bacterial type strains from the CCUG.</title>
        <authorList>
            <person name="Tunovic T."/>
            <person name="Pineiro-Iglesias B."/>
            <person name="Unosson C."/>
            <person name="Inganas E."/>
            <person name="Ohlen M."/>
            <person name="Cardew S."/>
            <person name="Jensie-Markopoulos S."/>
            <person name="Salva-Serra F."/>
            <person name="Jaen-Luchoro D."/>
            <person name="Karlsson R."/>
            <person name="Svensson-Stadler L."/>
            <person name="Chun J."/>
            <person name="Moore E."/>
        </authorList>
    </citation>
    <scope>NUCLEOTIDE SEQUENCE [LARGE SCALE GENOMIC DNA]</scope>
    <source>
        <strain evidence="2 5">CCUG 51522</strain>
    </source>
</reference>
<dbReference type="Pfam" id="PF15570">
    <property type="entry name" value="Imm43"/>
    <property type="match status" value="1"/>
</dbReference>
<sequence length="203" mass="22968">MFYTLAFNKDKNCPTFIDGVIHESFSPGAYDDAMDADWHDAGPDEALAPLPKKLVLITKDKRYDFDFCTAFEGHVVSERVLKAFQTLKTSRWEIAELEIVNPKGVSVAQRQYFFMRQQRIDKEPVDVIDQTQSKINFRKSGEIKNIISLTIKENISKDFFSIDEVTLLGFVFLSPHAATALKELNLVGAEVVDTEKVGSIDRA</sequence>
<dbReference type="RefSeq" id="WP_048397928.1">
    <property type="nucleotide sequence ID" value="NZ_JYLB01000021.1"/>
</dbReference>
<evidence type="ECO:0000313" key="2">
    <source>
        <dbReference type="EMBL" id="KAB0504482.1"/>
    </source>
</evidence>
<feature type="domain" description="Immunity protein 43" evidence="1">
    <location>
        <begin position="10"/>
        <end position="196"/>
    </location>
</feature>
<evidence type="ECO:0000313" key="3">
    <source>
        <dbReference type="EMBL" id="SDS29431.1"/>
    </source>
</evidence>
<dbReference type="Proteomes" id="UP000434925">
    <property type="component" value="Unassembled WGS sequence"/>
</dbReference>
<protein>
    <submittedName>
        <fullName evidence="3">Immunity protein 43</fullName>
    </submittedName>
</protein>
<evidence type="ECO:0000259" key="1">
    <source>
        <dbReference type="Pfam" id="PF15570"/>
    </source>
</evidence>
<reference evidence="4" key="1">
    <citation type="submission" date="2016-10" db="EMBL/GenBank/DDBJ databases">
        <authorList>
            <person name="Varghese N."/>
            <person name="Submissions S."/>
        </authorList>
    </citation>
    <scope>NUCLEOTIDE SEQUENCE [LARGE SCALE GENOMIC DNA]</scope>
    <source>
        <strain evidence="4">BS3782</strain>
    </source>
</reference>
<dbReference type="EMBL" id="VZPO01000005">
    <property type="protein sequence ID" value="KAB0504482.1"/>
    <property type="molecule type" value="Genomic_DNA"/>
</dbReference>
<dbReference type="Proteomes" id="UP000182814">
    <property type="component" value="Chromosome I"/>
</dbReference>
<dbReference type="InterPro" id="IPR029079">
    <property type="entry name" value="Imm43"/>
</dbReference>
<accession>A0A0J6GS95</accession>
<proteinExistence type="predicted"/>
<evidence type="ECO:0000313" key="5">
    <source>
        <dbReference type="Proteomes" id="UP000434925"/>
    </source>
</evidence>
<dbReference type="EMBL" id="LT629746">
    <property type="protein sequence ID" value="SDS29431.1"/>
    <property type="molecule type" value="Genomic_DNA"/>
</dbReference>
<evidence type="ECO:0000313" key="4">
    <source>
        <dbReference type="Proteomes" id="UP000182814"/>
    </source>
</evidence>
<keyword evidence="4" id="KW-1185">Reference proteome</keyword>
<dbReference type="AlphaFoldDB" id="A0A0J6GS95"/>
<organism evidence="3 4">
    <name type="scientific">Pseudomonas lini</name>
    <dbReference type="NCBI Taxonomy" id="163011"/>
    <lineage>
        <taxon>Bacteria</taxon>
        <taxon>Pseudomonadati</taxon>
        <taxon>Pseudomonadota</taxon>
        <taxon>Gammaproteobacteria</taxon>
        <taxon>Pseudomonadales</taxon>
        <taxon>Pseudomonadaceae</taxon>
        <taxon>Pseudomonas</taxon>
    </lineage>
</organism>